<reference evidence="16" key="1">
    <citation type="submission" date="2007-07" db="EMBL/GenBank/DDBJ databases">
        <title>PCAP assembly of the Caenorhabditis remanei genome.</title>
        <authorList>
            <consortium name="The Caenorhabditis remanei Sequencing Consortium"/>
            <person name="Wilson R.K."/>
        </authorList>
    </citation>
    <scope>NUCLEOTIDE SEQUENCE [LARGE SCALE GENOMIC DNA]</scope>
    <source>
        <strain evidence="16">PB4641</strain>
    </source>
</reference>
<dbReference type="Pfam" id="PF17921">
    <property type="entry name" value="Integrase_H2C2"/>
    <property type="match status" value="1"/>
</dbReference>
<proteinExistence type="predicted"/>
<evidence type="ECO:0000256" key="3">
    <source>
        <dbReference type="ARBA" id="ARBA00022695"/>
    </source>
</evidence>
<evidence type="ECO:0000256" key="2">
    <source>
        <dbReference type="ARBA" id="ARBA00022679"/>
    </source>
</evidence>
<dbReference type="Pfam" id="PF17919">
    <property type="entry name" value="RT_RNaseH_2"/>
    <property type="match status" value="1"/>
</dbReference>
<dbReference type="InterPro" id="IPR055510">
    <property type="entry name" value="DUF7083"/>
</dbReference>
<feature type="compositionally biased region" description="Polar residues" evidence="12">
    <location>
        <begin position="1464"/>
        <end position="1473"/>
    </location>
</feature>
<protein>
    <recommendedName>
        <fullName evidence="1">RNA-directed DNA polymerase</fullName>
        <ecNumber evidence="1">2.7.7.49</ecNumber>
    </recommendedName>
</protein>
<evidence type="ECO:0000259" key="13">
    <source>
        <dbReference type="PROSITE" id="PS50175"/>
    </source>
</evidence>
<dbReference type="InterPro" id="IPR001995">
    <property type="entry name" value="Peptidase_A2_cat"/>
</dbReference>
<dbReference type="Pfam" id="PF00078">
    <property type="entry name" value="RVT_1"/>
    <property type="match status" value="1"/>
</dbReference>
<dbReference type="EMBL" id="DS268448">
    <property type="protein sequence ID" value="EFP02583.1"/>
    <property type="molecule type" value="Genomic_DNA"/>
</dbReference>
<dbReference type="PROSITE" id="PS50994">
    <property type="entry name" value="INTEGRASE"/>
    <property type="match status" value="1"/>
</dbReference>
<dbReference type="SUPFAM" id="SSF50630">
    <property type="entry name" value="Acid proteases"/>
    <property type="match status" value="1"/>
</dbReference>
<dbReference type="PANTHER" id="PTHR37984:SF5">
    <property type="entry name" value="PROTEIN NYNRIN-LIKE"/>
    <property type="match status" value="1"/>
</dbReference>
<dbReference type="STRING" id="31234.E3MIN4"/>
<dbReference type="Pfam" id="PF23309">
    <property type="entry name" value="DUF7083"/>
    <property type="match status" value="1"/>
</dbReference>
<dbReference type="HOGENOM" id="CLU_000384_9_9_1"/>
<dbReference type="Proteomes" id="UP000008281">
    <property type="component" value="Unassembled WGS sequence"/>
</dbReference>
<dbReference type="InterPro" id="IPR012337">
    <property type="entry name" value="RNaseH-like_sf"/>
</dbReference>
<dbReference type="InterPro" id="IPR001584">
    <property type="entry name" value="Integrase_cat-core"/>
</dbReference>
<evidence type="ECO:0000313" key="17">
    <source>
        <dbReference type="Proteomes" id="UP000008281"/>
    </source>
</evidence>
<feature type="compositionally biased region" description="Low complexity" evidence="12">
    <location>
        <begin position="1431"/>
        <end position="1444"/>
    </location>
</feature>
<dbReference type="PANTHER" id="PTHR37984">
    <property type="entry name" value="PROTEIN CBG26694"/>
    <property type="match status" value="1"/>
</dbReference>
<feature type="domain" description="Integrase catalytic" evidence="15">
    <location>
        <begin position="1158"/>
        <end position="1311"/>
    </location>
</feature>
<keyword evidence="3" id="KW-0548">Nucleotidyltransferase</keyword>
<dbReference type="FunFam" id="1.10.340.70:FF:000003">
    <property type="entry name" value="Protein CBG25708"/>
    <property type="match status" value="1"/>
</dbReference>
<evidence type="ECO:0000256" key="5">
    <source>
        <dbReference type="ARBA" id="ARBA00022759"/>
    </source>
</evidence>
<dbReference type="InParanoid" id="E3MIN4"/>
<dbReference type="OrthoDB" id="5856680at2759"/>
<dbReference type="InterPro" id="IPR043502">
    <property type="entry name" value="DNA/RNA_pol_sf"/>
</dbReference>
<evidence type="ECO:0000256" key="8">
    <source>
        <dbReference type="ARBA" id="ARBA00022884"/>
    </source>
</evidence>
<evidence type="ECO:0000256" key="1">
    <source>
        <dbReference type="ARBA" id="ARBA00012493"/>
    </source>
</evidence>
<dbReference type="Gene3D" id="4.10.60.10">
    <property type="entry name" value="Zinc finger, CCHC-type"/>
    <property type="match status" value="1"/>
</dbReference>
<dbReference type="eggNOG" id="KOG0017">
    <property type="taxonomic scope" value="Eukaryota"/>
</dbReference>
<dbReference type="InterPro" id="IPR041588">
    <property type="entry name" value="Integrase_H2C2"/>
</dbReference>
<organism evidence="17">
    <name type="scientific">Caenorhabditis remanei</name>
    <name type="common">Caenorhabditis vulgaris</name>
    <dbReference type="NCBI Taxonomy" id="31234"/>
    <lineage>
        <taxon>Eukaryota</taxon>
        <taxon>Metazoa</taxon>
        <taxon>Ecdysozoa</taxon>
        <taxon>Nematoda</taxon>
        <taxon>Chromadorea</taxon>
        <taxon>Rhabditida</taxon>
        <taxon>Rhabditina</taxon>
        <taxon>Rhabditomorpha</taxon>
        <taxon>Rhabditoidea</taxon>
        <taxon>Rhabditidae</taxon>
        <taxon>Peloderinae</taxon>
        <taxon>Caenorhabditis</taxon>
    </lineage>
</organism>
<dbReference type="CDD" id="cd09274">
    <property type="entry name" value="RNase_HI_RT_Ty3"/>
    <property type="match status" value="1"/>
</dbReference>
<evidence type="ECO:0000259" key="14">
    <source>
        <dbReference type="PROSITE" id="PS50878"/>
    </source>
</evidence>
<keyword evidence="9" id="KW-0229">DNA integration</keyword>
<keyword evidence="10" id="KW-0695">RNA-directed DNA polymerase</keyword>
<dbReference type="PROSITE" id="PS50175">
    <property type="entry name" value="ASP_PROT_RETROV"/>
    <property type="match status" value="1"/>
</dbReference>
<dbReference type="GO" id="GO:0003964">
    <property type="term" value="F:RNA-directed DNA polymerase activity"/>
    <property type="evidence" value="ECO:0007669"/>
    <property type="project" value="UniProtKB-KW"/>
</dbReference>
<keyword evidence="4" id="KW-0540">Nuclease</keyword>
<evidence type="ECO:0000256" key="6">
    <source>
        <dbReference type="ARBA" id="ARBA00022801"/>
    </source>
</evidence>
<evidence type="ECO:0000256" key="7">
    <source>
        <dbReference type="ARBA" id="ARBA00022842"/>
    </source>
</evidence>
<dbReference type="FunFam" id="3.30.420.10:FF:000131">
    <property type="entry name" value="Protein CBG26278"/>
    <property type="match status" value="1"/>
</dbReference>
<dbReference type="InterPro" id="IPR001969">
    <property type="entry name" value="Aspartic_peptidase_AS"/>
</dbReference>
<dbReference type="GO" id="GO:0004190">
    <property type="term" value="F:aspartic-type endopeptidase activity"/>
    <property type="evidence" value="ECO:0007669"/>
    <property type="project" value="InterPro"/>
</dbReference>
<gene>
    <name evidence="16" type="ORF">CRE_02412</name>
</gene>
<dbReference type="FunFam" id="3.30.70.270:FF:000020">
    <property type="entry name" value="Transposon Tf2-6 polyprotein-like Protein"/>
    <property type="match status" value="1"/>
</dbReference>
<feature type="domain" description="Reverse transcriptase" evidence="14">
    <location>
        <begin position="600"/>
        <end position="778"/>
    </location>
</feature>
<dbReference type="PROSITE" id="PS50878">
    <property type="entry name" value="RT_POL"/>
    <property type="match status" value="1"/>
</dbReference>
<dbReference type="Pfam" id="PF00665">
    <property type="entry name" value="rve"/>
    <property type="match status" value="1"/>
</dbReference>
<keyword evidence="8" id="KW-0694">RNA-binding</keyword>
<dbReference type="Gene3D" id="2.40.70.10">
    <property type="entry name" value="Acid Proteases"/>
    <property type="match status" value="1"/>
</dbReference>
<dbReference type="Gene3D" id="3.30.420.10">
    <property type="entry name" value="Ribonuclease H-like superfamily/Ribonuclease H"/>
    <property type="match status" value="1"/>
</dbReference>
<dbReference type="InterPro" id="IPR000477">
    <property type="entry name" value="RT_dom"/>
</dbReference>
<accession>E3MIN4</accession>
<dbReference type="InterPro" id="IPR036397">
    <property type="entry name" value="RNaseH_sf"/>
</dbReference>
<dbReference type="InterPro" id="IPR050951">
    <property type="entry name" value="Retrovirus_Pol_polyprotein"/>
</dbReference>
<dbReference type="OMA" id="LEWIRHA"/>
<dbReference type="GO" id="GO:0006508">
    <property type="term" value="P:proteolysis"/>
    <property type="evidence" value="ECO:0007669"/>
    <property type="project" value="InterPro"/>
</dbReference>
<keyword evidence="7" id="KW-0460">Magnesium</keyword>
<keyword evidence="5" id="KW-0255">Endonuclease</keyword>
<dbReference type="GO" id="GO:0042575">
    <property type="term" value="C:DNA polymerase complex"/>
    <property type="evidence" value="ECO:0007669"/>
    <property type="project" value="UniProtKB-ARBA"/>
</dbReference>
<evidence type="ECO:0000256" key="11">
    <source>
        <dbReference type="ARBA" id="ARBA00023268"/>
    </source>
</evidence>
<evidence type="ECO:0000259" key="15">
    <source>
        <dbReference type="PROSITE" id="PS50994"/>
    </source>
</evidence>
<dbReference type="InterPro" id="IPR001878">
    <property type="entry name" value="Znf_CCHC"/>
</dbReference>
<dbReference type="SMART" id="SM00343">
    <property type="entry name" value="ZnF_C2HC"/>
    <property type="match status" value="2"/>
</dbReference>
<dbReference type="InterPro" id="IPR021109">
    <property type="entry name" value="Peptidase_aspartic_dom_sf"/>
</dbReference>
<evidence type="ECO:0000256" key="10">
    <source>
        <dbReference type="ARBA" id="ARBA00022918"/>
    </source>
</evidence>
<dbReference type="InterPro" id="IPR043128">
    <property type="entry name" value="Rev_trsase/Diguanyl_cyclase"/>
</dbReference>
<name>E3MIN4_CAERE</name>
<evidence type="ECO:0000313" key="16">
    <source>
        <dbReference type="EMBL" id="EFP02583.1"/>
    </source>
</evidence>
<feature type="domain" description="Peptidase A2" evidence="13">
    <location>
        <begin position="429"/>
        <end position="447"/>
    </location>
</feature>
<evidence type="ECO:0000256" key="4">
    <source>
        <dbReference type="ARBA" id="ARBA00022722"/>
    </source>
</evidence>
<keyword evidence="2" id="KW-0808">Transferase</keyword>
<keyword evidence="11" id="KW-0511">Multifunctional enzyme</keyword>
<dbReference type="SUPFAM" id="SSF56672">
    <property type="entry name" value="DNA/RNA polymerases"/>
    <property type="match status" value="1"/>
</dbReference>
<evidence type="ECO:0000256" key="9">
    <source>
        <dbReference type="ARBA" id="ARBA00022908"/>
    </source>
</evidence>
<dbReference type="PROSITE" id="PS00141">
    <property type="entry name" value="ASP_PROTEASE"/>
    <property type="match status" value="1"/>
</dbReference>
<dbReference type="Gene3D" id="3.30.70.270">
    <property type="match status" value="2"/>
</dbReference>
<dbReference type="SUPFAM" id="SSF53098">
    <property type="entry name" value="Ribonuclease H-like"/>
    <property type="match status" value="1"/>
</dbReference>
<dbReference type="Pfam" id="PF13975">
    <property type="entry name" value="gag-asp_proteas"/>
    <property type="match status" value="1"/>
</dbReference>
<keyword evidence="17" id="KW-1185">Reference proteome</keyword>
<dbReference type="CDD" id="cd01647">
    <property type="entry name" value="RT_LTR"/>
    <property type="match status" value="1"/>
</dbReference>
<dbReference type="GO" id="GO:0015074">
    <property type="term" value="P:DNA integration"/>
    <property type="evidence" value="ECO:0007669"/>
    <property type="project" value="UniProtKB-KW"/>
</dbReference>
<dbReference type="GO" id="GO:0008270">
    <property type="term" value="F:zinc ion binding"/>
    <property type="evidence" value="ECO:0007669"/>
    <property type="project" value="InterPro"/>
</dbReference>
<dbReference type="GO" id="GO:0004519">
    <property type="term" value="F:endonuclease activity"/>
    <property type="evidence" value="ECO:0007669"/>
    <property type="project" value="UniProtKB-KW"/>
</dbReference>
<evidence type="ECO:0000256" key="12">
    <source>
        <dbReference type="SAM" id="MobiDB-lite"/>
    </source>
</evidence>
<dbReference type="Gene3D" id="1.10.340.70">
    <property type="match status" value="1"/>
</dbReference>
<dbReference type="Gene3D" id="3.10.10.10">
    <property type="entry name" value="HIV Type 1 Reverse Transcriptase, subunit A, domain 1"/>
    <property type="match status" value="1"/>
</dbReference>
<dbReference type="EC" id="2.7.7.49" evidence="1"/>
<sequence length="1473" mass="166680">MNEENQDALPPGLEQVQDVPLEQVERAERDEDVPLEQVEDDQGALLIEEPFYLFTDDDGYVRVNPIGGRDIFNINNEGFVYLELPMADTTTGDQIKQLTEQINALVGVVSTLAKNQAQFQNSGNTETSTTTTNDTKIFDSICARIPMFGYDAEEEKTFDNWYTRYEEVIIKDGASLAEDLKTRIVLSKLGQKDYALYTNRCLPKLPNEISYTDTIKNLKALFKSTTSIFRKRQEFLRTEFGGGSLEEYTGTVLRRFATSEFKKMTDEQTCAMVWIAGMRDPSYQDIRARALQVLEQKPNLTLLELESDVKRLLDIRADARAVGGSVAATSDVNAVQKFQKSKKNTPEKKDSKQPPSACYRCGGNHWVRDCEHKKVTCSYCKKPGHLEKCCRNKNRENKSPKVKTVYIGAASIDGAERIYRQVQINGHCVKMLLDTGADITLLSQNDWTALGRPKLEKPTIKVKSATHEPVKIFGSLHCKYMMNGRQESGVAFVSNTDTLLGRDWISKDKELWKFLQNSEKINRVSVTEPACNYLGGTRERLIEAIGTKYKEIMKPGLGKCTKTKATLTLKPNARPIFRKARPVTYSALPMVSTEIERLNQTGVISPVDHSEWAAPVVAVKKKNGSIRLCADFSTGLNDAIESNNHPLPTSDDIFAKLNGGNFFTQIDLAEAYLQVEMDPDSQKLLVINTHLGLFTYNRLPFGVKSAPGIFQQIMDTMLNGLEGVFTYLDDIIICGSTIEEHNERVLKVFGRIQEYGFRIKMEKCSFLMEEIKFLGFIINKQGRRPDPEKVLHIKNMPEPTNVSQVKSFLGLIQFYGQFVKQLFRLRQPLDNLTAKDTDFKWTLECQKSFDTIKEILQSDLLLTHYNPNLPIIVAADASQYGIGATISHRFPDGTEKTIYHIGKTLSKTQRNYSQIEKEGFGLITAVTKFHKFIHGRKFTLRTDHKPLLTIFGGKKGVPVYTANRLQRWATILLNYDFDIEYINTKDFGQVDALSRLIDEQNAEKAPEDFVIAQVELDPVDQLSQNLSFLPITAKTISFQTGKDTILTDVLNSLKSGKWPKSEKGTEMWNMCNRKDEFSIVNDCIVLGERVVIPTVLRQKVLKTLHRAHPGIVRMKMLARSYVYWPGIDKDIEKLVKSCDECASAAKNPVKNLLYSWPIPKKPFERVHVDFAGPVDGMYYLVFVDSFSKWPEVYATTSTTTAATIKILAKVFGQFGNPETLVSDNGPQFTSQTFQEFTAANGITHVRSPPYHPQSNGQAERFVDTLKRALCKLRGEGNTETALQTFLQVYRSTPCASVPNNQSPAEAFIGRKMRTVLNLLLPHKPTPNLERNLAMETQFNVHHGARDRSFAINDQVYAIDRRSPNSSQWVSGVIERKLGQTVYKVRVGSQRWTRHANQLRQRTSPPSHYDWSDFLEIEDPAEEMPKPDKADTTTIPVLSPSTSIPPTTPVPLRRSTRNIKPVQPFQIQPKQKRY</sequence>
<dbReference type="InterPro" id="IPR041577">
    <property type="entry name" value="RT_RNaseH_2"/>
</dbReference>
<dbReference type="GO" id="GO:0003723">
    <property type="term" value="F:RNA binding"/>
    <property type="evidence" value="ECO:0007669"/>
    <property type="project" value="UniProtKB-KW"/>
</dbReference>
<feature type="region of interest" description="Disordered" evidence="12">
    <location>
        <begin position="1422"/>
        <end position="1473"/>
    </location>
</feature>
<keyword evidence="6" id="KW-0378">Hydrolase</keyword>